<organism evidence="2 3">
    <name type="scientific">Pristionchus mayeri</name>
    <dbReference type="NCBI Taxonomy" id="1317129"/>
    <lineage>
        <taxon>Eukaryota</taxon>
        <taxon>Metazoa</taxon>
        <taxon>Ecdysozoa</taxon>
        <taxon>Nematoda</taxon>
        <taxon>Chromadorea</taxon>
        <taxon>Rhabditida</taxon>
        <taxon>Rhabditina</taxon>
        <taxon>Diplogasteromorpha</taxon>
        <taxon>Diplogasteroidea</taxon>
        <taxon>Neodiplogasteridae</taxon>
        <taxon>Pristionchus</taxon>
    </lineage>
</organism>
<feature type="compositionally biased region" description="Polar residues" evidence="1">
    <location>
        <begin position="53"/>
        <end position="66"/>
    </location>
</feature>
<keyword evidence="3" id="KW-1185">Reference proteome</keyword>
<dbReference type="Proteomes" id="UP001328107">
    <property type="component" value="Unassembled WGS sequence"/>
</dbReference>
<dbReference type="AlphaFoldDB" id="A0AAN5DFI2"/>
<accession>A0AAN5DFI2</accession>
<proteinExistence type="predicted"/>
<dbReference type="EMBL" id="BTRK01000006">
    <property type="protein sequence ID" value="GMR61790.1"/>
    <property type="molecule type" value="Genomic_DNA"/>
</dbReference>
<name>A0AAN5DFI2_9BILA</name>
<sequence>STFECQRRVRILFSWKRVVVRVMRSNGQIYRRKMRRTKKREPSREGGGGFPPSSASTSCQTTSETR</sequence>
<feature type="non-terminal residue" evidence="2">
    <location>
        <position position="1"/>
    </location>
</feature>
<evidence type="ECO:0000313" key="3">
    <source>
        <dbReference type="Proteomes" id="UP001328107"/>
    </source>
</evidence>
<feature type="region of interest" description="Disordered" evidence="1">
    <location>
        <begin position="30"/>
        <end position="66"/>
    </location>
</feature>
<feature type="compositionally biased region" description="Basic residues" evidence="1">
    <location>
        <begin position="30"/>
        <end position="41"/>
    </location>
</feature>
<evidence type="ECO:0000313" key="2">
    <source>
        <dbReference type="EMBL" id="GMR61790.1"/>
    </source>
</evidence>
<gene>
    <name evidence="2" type="ORF">PMAYCL1PPCAC_31985</name>
</gene>
<reference evidence="3" key="1">
    <citation type="submission" date="2022-10" db="EMBL/GenBank/DDBJ databases">
        <title>Genome assembly of Pristionchus species.</title>
        <authorList>
            <person name="Yoshida K."/>
            <person name="Sommer R.J."/>
        </authorList>
    </citation>
    <scope>NUCLEOTIDE SEQUENCE [LARGE SCALE GENOMIC DNA]</scope>
    <source>
        <strain evidence="3">RS5460</strain>
    </source>
</reference>
<evidence type="ECO:0000256" key="1">
    <source>
        <dbReference type="SAM" id="MobiDB-lite"/>
    </source>
</evidence>
<protein>
    <submittedName>
        <fullName evidence="2">Uncharacterized protein</fullName>
    </submittedName>
</protein>
<comment type="caution">
    <text evidence="2">The sequence shown here is derived from an EMBL/GenBank/DDBJ whole genome shotgun (WGS) entry which is preliminary data.</text>
</comment>